<organism evidence="2 3">
    <name type="scientific">Brassica cretica</name>
    <name type="common">Mustard</name>
    <dbReference type="NCBI Taxonomy" id="69181"/>
    <lineage>
        <taxon>Eukaryota</taxon>
        <taxon>Viridiplantae</taxon>
        <taxon>Streptophyta</taxon>
        <taxon>Embryophyta</taxon>
        <taxon>Tracheophyta</taxon>
        <taxon>Spermatophyta</taxon>
        <taxon>Magnoliopsida</taxon>
        <taxon>eudicotyledons</taxon>
        <taxon>Gunneridae</taxon>
        <taxon>Pentapetalae</taxon>
        <taxon>rosids</taxon>
        <taxon>malvids</taxon>
        <taxon>Brassicales</taxon>
        <taxon>Brassicaceae</taxon>
        <taxon>Brassiceae</taxon>
        <taxon>Brassica</taxon>
    </lineage>
</organism>
<accession>A0A8S9RBC8</accession>
<name>A0A8S9RBC8_BRACR</name>
<evidence type="ECO:0000313" key="3">
    <source>
        <dbReference type="Proteomes" id="UP000712600"/>
    </source>
</evidence>
<reference evidence="2" key="1">
    <citation type="submission" date="2019-12" db="EMBL/GenBank/DDBJ databases">
        <title>Genome sequencing and annotation of Brassica cretica.</title>
        <authorList>
            <person name="Studholme D.J."/>
            <person name="Sarris P."/>
        </authorList>
    </citation>
    <scope>NUCLEOTIDE SEQUENCE</scope>
    <source>
        <strain evidence="2">PFS-109/04</strain>
        <tissue evidence="2">Leaf</tissue>
    </source>
</reference>
<dbReference type="AlphaFoldDB" id="A0A8S9RBC8"/>
<evidence type="ECO:0000313" key="2">
    <source>
        <dbReference type="EMBL" id="KAF3570113.1"/>
    </source>
</evidence>
<feature type="region of interest" description="Disordered" evidence="1">
    <location>
        <begin position="255"/>
        <end position="274"/>
    </location>
</feature>
<dbReference type="EMBL" id="QGKX02000095">
    <property type="protein sequence ID" value="KAF3570113.1"/>
    <property type="molecule type" value="Genomic_DNA"/>
</dbReference>
<protein>
    <submittedName>
        <fullName evidence="2">Uncharacterized protein</fullName>
    </submittedName>
</protein>
<evidence type="ECO:0000256" key="1">
    <source>
        <dbReference type="SAM" id="MobiDB-lite"/>
    </source>
</evidence>
<comment type="caution">
    <text evidence="2">The sequence shown here is derived from an EMBL/GenBank/DDBJ whole genome shotgun (WGS) entry which is preliminary data.</text>
</comment>
<proteinExistence type="predicted"/>
<sequence>MFGNTKDIIAVCNNAGKTTPAAAALTANAYANAIGTWPGKAVVRWSKPWIWNLEPGNRNLEVGTRNPEISGTSGKLGFSYFPNLNGNRQCEFWFPQFGARRRGVRINLTLSHKTQFATTLRPVRPQKGPPLGSLLKPHRNAFRFVSIGVSVEILRRKQVGLFLACFHSLRSDLSDLHSLHSDLSGLRKDSSWLASTRYVATCQTFTRYIANFKKPQTTSRRINDPGIIAACHCGAEYETEYLASIDTHTATSIDSAHQISTDTPKEESVDSSSDDWGNDYYNPIMAVNDTPHDSSPEDLYDEEYKNKGILVYKFHPLRPEIQAQVETDSLLTEAYGK</sequence>
<gene>
    <name evidence="2" type="ORF">F2Q69_00058921</name>
</gene>
<dbReference type="Proteomes" id="UP000712600">
    <property type="component" value="Unassembled WGS sequence"/>
</dbReference>